<evidence type="ECO:0000313" key="3">
    <source>
        <dbReference type="EMBL" id="KNZ53769.1"/>
    </source>
</evidence>
<gene>
    <name evidence="3" type="ORF">VP01_313g4</name>
</gene>
<evidence type="ECO:0000256" key="2">
    <source>
        <dbReference type="SAM" id="Phobius"/>
    </source>
</evidence>
<dbReference type="OrthoDB" id="5409308at2759"/>
<dbReference type="STRING" id="27349.A0A0L6UZ63"/>
<dbReference type="AlphaFoldDB" id="A0A0L6UZ63"/>
<protein>
    <submittedName>
        <fullName evidence="3">Uncharacterized protein</fullName>
    </submittedName>
</protein>
<keyword evidence="4" id="KW-1185">Reference proteome</keyword>
<keyword evidence="2" id="KW-0472">Membrane</keyword>
<feature type="transmembrane region" description="Helical" evidence="2">
    <location>
        <begin position="35"/>
        <end position="53"/>
    </location>
</feature>
<evidence type="ECO:0000313" key="4">
    <source>
        <dbReference type="Proteomes" id="UP000037035"/>
    </source>
</evidence>
<feature type="transmembrane region" description="Helical" evidence="2">
    <location>
        <begin position="73"/>
        <end position="98"/>
    </location>
</feature>
<name>A0A0L6UZ63_9BASI</name>
<keyword evidence="2" id="KW-1133">Transmembrane helix</keyword>
<keyword evidence="2" id="KW-0812">Transmembrane</keyword>
<dbReference type="EMBL" id="LAVV01008102">
    <property type="protein sequence ID" value="KNZ53769.1"/>
    <property type="molecule type" value="Genomic_DNA"/>
</dbReference>
<feature type="region of interest" description="Disordered" evidence="1">
    <location>
        <begin position="1"/>
        <end position="29"/>
    </location>
</feature>
<dbReference type="Proteomes" id="UP000037035">
    <property type="component" value="Unassembled WGS sequence"/>
</dbReference>
<accession>A0A0L6UZ63</accession>
<proteinExistence type="predicted"/>
<dbReference type="SMART" id="SM01378">
    <property type="entry name" value="Romo1"/>
    <property type="match status" value="1"/>
</dbReference>
<feature type="compositionally biased region" description="Low complexity" evidence="1">
    <location>
        <begin position="9"/>
        <end position="22"/>
    </location>
</feature>
<dbReference type="VEuPathDB" id="FungiDB:VP01_313g4"/>
<reference evidence="3 4" key="1">
    <citation type="submission" date="2015-08" db="EMBL/GenBank/DDBJ databases">
        <title>Next Generation Sequencing and Analysis of the Genome of Puccinia sorghi L Schw, the Causal Agent of Maize Common Rust.</title>
        <authorList>
            <person name="Rochi L."/>
            <person name="Burguener G."/>
            <person name="Darino M."/>
            <person name="Turjanski A."/>
            <person name="Kreff E."/>
            <person name="Dieguez M.J."/>
            <person name="Sacco F."/>
        </authorList>
    </citation>
    <scope>NUCLEOTIDE SEQUENCE [LARGE SCALE GENOMIC DNA]</scope>
    <source>
        <strain evidence="3 4">RO10H11247</strain>
    </source>
</reference>
<organism evidence="3 4">
    <name type="scientific">Puccinia sorghi</name>
    <dbReference type="NCBI Taxonomy" id="27349"/>
    <lineage>
        <taxon>Eukaryota</taxon>
        <taxon>Fungi</taxon>
        <taxon>Dikarya</taxon>
        <taxon>Basidiomycota</taxon>
        <taxon>Pucciniomycotina</taxon>
        <taxon>Pucciniomycetes</taxon>
        <taxon>Pucciniales</taxon>
        <taxon>Pucciniaceae</taxon>
        <taxon>Puccinia</taxon>
    </lineage>
</organism>
<comment type="caution">
    <text evidence="3">The sequence shown here is derived from an EMBL/GenBank/DDBJ whole genome shotgun (WGS) entry which is preliminary data.</text>
</comment>
<dbReference type="InterPro" id="IPR018450">
    <property type="entry name" value="Romo1/Mgr2"/>
</dbReference>
<dbReference type="Pfam" id="PF10247">
    <property type="entry name" value="Romo1"/>
    <property type="match status" value="1"/>
</dbReference>
<sequence length="148" mass="15996">MPMPIAHDQPQQQSIIQKSSGDGCRDGGRGRDDSVSIISGFLFGGFAIISRGAGPRGPLNTLATYMASSGGTFAFFMFAFLSHLSSSFLKASVGWASLKIDNLLQSFRSIGSVIRTESHHSLTSPQLAALQFHWRSRQQYSAEKPSAQ</sequence>
<evidence type="ECO:0000256" key="1">
    <source>
        <dbReference type="SAM" id="MobiDB-lite"/>
    </source>
</evidence>